<evidence type="ECO:0000256" key="2">
    <source>
        <dbReference type="SAM" id="Phobius"/>
    </source>
</evidence>
<organism evidence="4 5">
    <name type="scientific">Piptocephalis cylindrospora</name>
    <dbReference type="NCBI Taxonomy" id="1907219"/>
    <lineage>
        <taxon>Eukaryota</taxon>
        <taxon>Fungi</taxon>
        <taxon>Fungi incertae sedis</taxon>
        <taxon>Zoopagomycota</taxon>
        <taxon>Zoopagomycotina</taxon>
        <taxon>Zoopagomycetes</taxon>
        <taxon>Zoopagales</taxon>
        <taxon>Piptocephalidaceae</taxon>
        <taxon>Piptocephalis</taxon>
    </lineage>
</organism>
<dbReference type="Pfam" id="PF24357">
    <property type="entry name" value="TMD0_ABC"/>
    <property type="match status" value="1"/>
</dbReference>
<keyword evidence="2" id="KW-1133">Transmembrane helix</keyword>
<reference evidence="5" key="1">
    <citation type="journal article" date="2018" name="Nat. Microbiol.">
        <title>Leveraging single-cell genomics to expand the fungal tree of life.</title>
        <authorList>
            <person name="Ahrendt S.R."/>
            <person name="Quandt C.A."/>
            <person name="Ciobanu D."/>
            <person name="Clum A."/>
            <person name="Salamov A."/>
            <person name="Andreopoulos B."/>
            <person name="Cheng J.F."/>
            <person name="Woyke T."/>
            <person name="Pelin A."/>
            <person name="Henrissat B."/>
            <person name="Reynolds N.K."/>
            <person name="Benny G.L."/>
            <person name="Smith M.E."/>
            <person name="James T.Y."/>
            <person name="Grigoriev I.V."/>
        </authorList>
    </citation>
    <scope>NUCLEOTIDE SEQUENCE [LARGE SCALE GENOMIC DNA]</scope>
</reference>
<keyword evidence="2" id="KW-0472">Membrane</keyword>
<dbReference type="GO" id="GO:0016020">
    <property type="term" value="C:membrane"/>
    <property type="evidence" value="ECO:0007669"/>
    <property type="project" value="UniProtKB-SubCell"/>
</dbReference>
<evidence type="ECO:0000313" key="5">
    <source>
        <dbReference type="Proteomes" id="UP000267251"/>
    </source>
</evidence>
<name>A0A4V1IXX3_9FUNG</name>
<evidence type="ECO:0000313" key="4">
    <source>
        <dbReference type="EMBL" id="RKP12559.1"/>
    </source>
</evidence>
<accession>A0A4V1IXX3</accession>
<gene>
    <name evidence="4" type="ORF">BJ684DRAFT_20913</name>
</gene>
<protein>
    <recommendedName>
        <fullName evidence="3">ABC transporter TMD0 domain-containing protein</fullName>
    </recommendedName>
</protein>
<feature type="domain" description="ABC transporter TMD0" evidence="3">
    <location>
        <begin position="7"/>
        <end position="88"/>
    </location>
</feature>
<feature type="transmembrane region" description="Helical" evidence="2">
    <location>
        <begin position="71"/>
        <end position="90"/>
    </location>
</feature>
<dbReference type="Proteomes" id="UP000267251">
    <property type="component" value="Unassembled WGS sequence"/>
</dbReference>
<dbReference type="EMBL" id="KZ988289">
    <property type="protein sequence ID" value="RKP12559.1"/>
    <property type="molecule type" value="Genomic_DNA"/>
</dbReference>
<comment type="subcellular location">
    <subcellularLocation>
        <location evidence="1">Membrane</location>
        <topology evidence="1">Multi-pass membrane protein</topology>
    </subcellularLocation>
</comment>
<evidence type="ECO:0000256" key="1">
    <source>
        <dbReference type="ARBA" id="ARBA00004141"/>
    </source>
</evidence>
<proteinExistence type="predicted"/>
<sequence>MTLDITTCSNSQGWGPFTPDNPLVPTVCFVESVILPLPFILACFAGLVRLRSLIDRPSIYPCQGSLFISKLIVAGLFSLVLALQLLGAIIDPDHHAPDPPGSGCLPS</sequence>
<dbReference type="AlphaFoldDB" id="A0A4V1IXX3"/>
<dbReference type="OrthoDB" id="5399848at2759"/>
<keyword evidence="5" id="KW-1185">Reference proteome</keyword>
<keyword evidence="2" id="KW-0812">Transmembrane</keyword>
<feature type="transmembrane region" description="Helical" evidence="2">
    <location>
        <begin position="23"/>
        <end position="50"/>
    </location>
</feature>
<evidence type="ECO:0000259" key="3">
    <source>
        <dbReference type="Pfam" id="PF24357"/>
    </source>
</evidence>
<dbReference type="InterPro" id="IPR056227">
    <property type="entry name" value="TMD0_ABC"/>
</dbReference>